<dbReference type="GeneID" id="36542715"/>
<evidence type="ECO:0000256" key="1">
    <source>
        <dbReference type="ARBA" id="ARBA00004184"/>
    </source>
</evidence>
<evidence type="ECO:0000256" key="6">
    <source>
        <dbReference type="SAM" id="MobiDB-lite"/>
    </source>
</evidence>
<feature type="region of interest" description="Disordered" evidence="6">
    <location>
        <begin position="786"/>
        <end position="813"/>
    </location>
</feature>
<dbReference type="GO" id="GO:0031966">
    <property type="term" value="C:mitochondrial membrane"/>
    <property type="evidence" value="ECO:0007669"/>
    <property type="project" value="TreeGrafter"/>
</dbReference>
<feature type="compositionally biased region" description="Basic and acidic residues" evidence="6">
    <location>
        <begin position="803"/>
        <end position="813"/>
    </location>
</feature>
<feature type="domain" description="Phospholipid/glycerol acyltransferase" evidence="7">
    <location>
        <begin position="212"/>
        <end position="339"/>
    </location>
</feature>
<dbReference type="GO" id="GO:0012505">
    <property type="term" value="C:endomembrane system"/>
    <property type="evidence" value="ECO:0007669"/>
    <property type="project" value="UniProtKB-SubCell"/>
</dbReference>
<reference evidence="8" key="1">
    <citation type="submission" date="2016-12" db="EMBL/GenBank/DDBJ databases">
        <title>The genomes of Aspergillus section Nigri reveals drivers in fungal speciation.</title>
        <authorList>
            <consortium name="DOE Joint Genome Institute"/>
            <person name="Vesth T.C."/>
            <person name="Nybo J."/>
            <person name="Theobald S."/>
            <person name="Brandl J."/>
            <person name="Frisvad J.C."/>
            <person name="Nielsen K.F."/>
            <person name="Lyhne E.K."/>
            <person name="Kogle M.E."/>
            <person name="Kuo A."/>
            <person name="Riley R."/>
            <person name="Clum A."/>
            <person name="Nolan M."/>
            <person name="Lipzen A."/>
            <person name="Salamov A."/>
            <person name="Henrissat B."/>
            <person name="Wiebenga A."/>
            <person name="De vries R.P."/>
            <person name="Grigoriev I.V."/>
            <person name="Mortensen U.H."/>
            <person name="Andersen M.R."/>
            <person name="Baker S.E."/>
        </authorList>
    </citation>
    <scope>NUCLEOTIDE SEQUENCE</scope>
    <source>
        <strain evidence="8">IBT 28561</strain>
    </source>
</reference>
<comment type="similarity">
    <text evidence="2">Belongs to the GPAT/DAPAT family.</text>
</comment>
<dbReference type="RefSeq" id="XP_024692314.1">
    <property type="nucleotide sequence ID" value="XM_024835191.1"/>
</dbReference>
<dbReference type="Proteomes" id="UP000234254">
    <property type="component" value="Unassembled WGS sequence"/>
</dbReference>
<dbReference type="EMBL" id="MSFM01000007">
    <property type="protein sequence ID" value="PKY03720.1"/>
    <property type="molecule type" value="Genomic_DNA"/>
</dbReference>
<organism evidence="8 9">
    <name type="scientific">Aspergillus campestris (strain IBT 28561)</name>
    <dbReference type="NCBI Taxonomy" id="1392248"/>
    <lineage>
        <taxon>Eukaryota</taxon>
        <taxon>Fungi</taxon>
        <taxon>Dikarya</taxon>
        <taxon>Ascomycota</taxon>
        <taxon>Pezizomycotina</taxon>
        <taxon>Eurotiomycetes</taxon>
        <taxon>Eurotiomycetidae</taxon>
        <taxon>Eurotiales</taxon>
        <taxon>Aspergillaceae</taxon>
        <taxon>Aspergillus</taxon>
        <taxon>Aspergillus subgen. Circumdati</taxon>
    </lineage>
</organism>
<evidence type="ECO:0000256" key="4">
    <source>
        <dbReference type="ARBA" id="ARBA00023136"/>
    </source>
</evidence>
<evidence type="ECO:0000313" key="8">
    <source>
        <dbReference type="EMBL" id="PKY03720.1"/>
    </source>
</evidence>
<keyword evidence="3" id="KW-0808">Transferase</keyword>
<comment type="subcellular location">
    <subcellularLocation>
        <location evidence="1">Endomembrane system</location>
        <topology evidence="1">Peripheral membrane protein</topology>
    </subcellularLocation>
</comment>
<keyword evidence="4" id="KW-0472">Membrane</keyword>
<dbReference type="VEuPathDB" id="FungiDB:P168DRAFT_270181"/>
<evidence type="ECO:0000259" key="7">
    <source>
        <dbReference type="SMART" id="SM00563"/>
    </source>
</evidence>
<comment type="caution">
    <text evidence="8">The sequence shown here is derived from an EMBL/GenBank/DDBJ whole genome shotgun (WGS) entry which is preliminary data.</text>
</comment>
<proteinExistence type="inferred from homology"/>
<dbReference type="GO" id="GO:0019432">
    <property type="term" value="P:triglyceride biosynthetic process"/>
    <property type="evidence" value="ECO:0007669"/>
    <property type="project" value="TreeGrafter"/>
</dbReference>
<dbReference type="InterPro" id="IPR045520">
    <property type="entry name" value="GPAT/DHAPAT_C"/>
</dbReference>
<dbReference type="AlphaFoldDB" id="A0A2I1D1H0"/>
<keyword evidence="5 8" id="KW-0012">Acyltransferase</keyword>
<dbReference type="GO" id="GO:0006072">
    <property type="term" value="P:glycerol-3-phosphate metabolic process"/>
    <property type="evidence" value="ECO:0007669"/>
    <property type="project" value="TreeGrafter"/>
</dbReference>
<dbReference type="InterPro" id="IPR002123">
    <property type="entry name" value="Plipid/glycerol_acylTrfase"/>
</dbReference>
<dbReference type="PANTHER" id="PTHR12563:SF17">
    <property type="entry name" value="DIHYDROXYACETONE PHOSPHATE ACYLTRANSFERASE"/>
    <property type="match status" value="1"/>
</dbReference>
<keyword evidence="9" id="KW-1185">Reference proteome</keyword>
<dbReference type="GO" id="GO:0006631">
    <property type="term" value="P:fatty acid metabolic process"/>
    <property type="evidence" value="ECO:0007669"/>
    <property type="project" value="TreeGrafter"/>
</dbReference>
<dbReference type="SMART" id="SM00563">
    <property type="entry name" value="PlsC"/>
    <property type="match status" value="1"/>
</dbReference>
<protein>
    <submittedName>
        <fullName evidence="8">Acyltransferase</fullName>
    </submittedName>
</protein>
<gene>
    <name evidence="8" type="ORF">P168DRAFT_270181</name>
</gene>
<dbReference type="GO" id="GO:0008654">
    <property type="term" value="P:phospholipid biosynthetic process"/>
    <property type="evidence" value="ECO:0007669"/>
    <property type="project" value="TreeGrafter"/>
</dbReference>
<dbReference type="GO" id="GO:0004366">
    <property type="term" value="F:glycerol-3-phosphate O-acyltransferase activity"/>
    <property type="evidence" value="ECO:0007669"/>
    <property type="project" value="TreeGrafter"/>
</dbReference>
<dbReference type="SUPFAM" id="SSF69593">
    <property type="entry name" value="Glycerol-3-phosphate (1)-acyltransferase"/>
    <property type="match status" value="1"/>
</dbReference>
<dbReference type="OrthoDB" id="10255570at2759"/>
<dbReference type="InterPro" id="IPR041728">
    <property type="entry name" value="GPAT/DHAPAT_LPLAT"/>
</dbReference>
<evidence type="ECO:0000256" key="3">
    <source>
        <dbReference type="ARBA" id="ARBA00022679"/>
    </source>
</evidence>
<dbReference type="InterPro" id="IPR022284">
    <property type="entry name" value="GPAT/DHAPAT"/>
</dbReference>
<dbReference type="Pfam" id="PF01553">
    <property type="entry name" value="Acyltransferase"/>
    <property type="match status" value="1"/>
</dbReference>
<sequence>MASDKSPMGQSAPDLEIVGDKLTIHPSAVTGGHEEKEPQDGQITERNLVHHMARFRENPFHFLREVSLHMSGTGWRAYDDVIGQPIFYSGFSERMKSLILDSPLLQNKVKELAEVRLGVEDKEGLLSVQPGPPEKRRAHRRSEIERNLNEVVDSMLDNMICKMESKRFIRGAYYLCTQLLTRAYDQGIHVSSEEVLRLRSVAEEAAKKKRSIVFLPCHKSHVDYVSLQLICYRLGIGLPVVVAGDNLNIPMLGSFLQHAGAMWIRRSFGNDPLYNTVVQSYIDTMMQQGFNFECFIEGGRSRTGKLLSPKFGILSFILDSVLSGRVEDTIICPVSTQYDKVIETESYISELLGQPKRKENLSDFLSSSSVLSLKLGRVDVRFHEPWSLREFIGQQLTRLPDHISGQPLSYTDRGRVLRTLGYRVLSDINDASVMMPTALVGTVLLTLRGRGVGKGELVRRVEWLCERVRAKGGRVAHFYRYPTEVVIDRALEVLGPQLVGEISGLAERTYYAVDRFQLSFYRNMTIHLFITEALVSSAMYTRVKQGGGPSNQRISFADLLSQVSFLSQLFRGEFIFPPEGLATNLDKTLHGLEKDDVITITRDSAGAPQFVELSEAERRCGRENYDFYCFLTWPFIEASWLGAVSLLGLTPPRNAPQDVWLDYKKAQDNAQLLGKTLYHQGDLSYFEAVNKEALRNSYQRFVEEGIILVAKGKEKGSVAMMRLAPEWMPQRDPSTDRLVARGRLWDFIELIAQSRREGKNRRDGATVSSRVLIMSDLTGRKMFANTKRPEQAGDVDVSTRSMRRNEIEPSAKL</sequence>
<dbReference type="PANTHER" id="PTHR12563">
    <property type="entry name" value="GLYCEROL-3-PHOSPHATE ACYLTRANSFERASE"/>
    <property type="match status" value="1"/>
</dbReference>
<dbReference type="CDD" id="cd07993">
    <property type="entry name" value="LPLAT_DHAPAT-like"/>
    <property type="match status" value="1"/>
</dbReference>
<evidence type="ECO:0000256" key="5">
    <source>
        <dbReference type="ARBA" id="ARBA00023315"/>
    </source>
</evidence>
<accession>A0A2I1D1H0</accession>
<dbReference type="Pfam" id="PF19277">
    <property type="entry name" value="GPAT_C"/>
    <property type="match status" value="1"/>
</dbReference>
<name>A0A2I1D1H0_ASPC2</name>
<evidence type="ECO:0000256" key="2">
    <source>
        <dbReference type="ARBA" id="ARBA00007937"/>
    </source>
</evidence>
<evidence type="ECO:0000313" key="9">
    <source>
        <dbReference type="Proteomes" id="UP000234254"/>
    </source>
</evidence>